<name>A0ABU3BV51_9BACT</name>
<evidence type="ECO:0000256" key="1">
    <source>
        <dbReference type="ARBA" id="ARBA00000085"/>
    </source>
</evidence>
<organism evidence="6 7">
    <name type="scientific">Rubrivirga litoralis</name>
    <dbReference type="NCBI Taxonomy" id="3075598"/>
    <lineage>
        <taxon>Bacteria</taxon>
        <taxon>Pseudomonadati</taxon>
        <taxon>Rhodothermota</taxon>
        <taxon>Rhodothermia</taxon>
        <taxon>Rhodothermales</taxon>
        <taxon>Rubricoccaceae</taxon>
        <taxon>Rubrivirga</taxon>
    </lineage>
</organism>
<feature type="repeat" description="TPR" evidence="3">
    <location>
        <begin position="258"/>
        <end position="291"/>
    </location>
</feature>
<dbReference type="SUPFAM" id="SSF47384">
    <property type="entry name" value="Homodimeric domain of signal transducing histidine kinase"/>
    <property type="match status" value="1"/>
</dbReference>
<dbReference type="Proteomes" id="UP001267426">
    <property type="component" value="Unassembled WGS sequence"/>
</dbReference>
<dbReference type="InterPro" id="IPR011990">
    <property type="entry name" value="TPR-like_helical_dom_sf"/>
</dbReference>
<feature type="compositionally biased region" description="Pro residues" evidence="4">
    <location>
        <begin position="1"/>
        <end position="12"/>
    </location>
</feature>
<feature type="region of interest" description="Disordered" evidence="4">
    <location>
        <begin position="1"/>
        <end position="22"/>
    </location>
</feature>
<dbReference type="InterPro" id="IPR004358">
    <property type="entry name" value="Sig_transdc_His_kin-like_C"/>
</dbReference>
<dbReference type="EC" id="2.7.13.3" evidence="2"/>
<dbReference type="PANTHER" id="PTHR43065">
    <property type="entry name" value="SENSOR HISTIDINE KINASE"/>
    <property type="match status" value="1"/>
</dbReference>
<dbReference type="EMBL" id="JAVRHT010000056">
    <property type="protein sequence ID" value="MDT0633157.1"/>
    <property type="molecule type" value="Genomic_DNA"/>
</dbReference>
<dbReference type="Gene3D" id="1.25.40.10">
    <property type="entry name" value="Tetratricopeptide repeat domain"/>
    <property type="match status" value="1"/>
</dbReference>
<protein>
    <recommendedName>
        <fullName evidence="2">histidine kinase</fullName>
        <ecNumber evidence="2">2.7.13.3</ecNumber>
    </recommendedName>
</protein>
<dbReference type="InterPro" id="IPR019734">
    <property type="entry name" value="TPR_rpt"/>
</dbReference>
<proteinExistence type="predicted"/>
<keyword evidence="7" id="KW-1185">Reference proteome</keyword>
<dbReference type="InterPro" id="IPR005467">
    <property type="entry name" value="His_kinase_dom"/>
</dbReference>
<dbReference type="InterPro" id="IPR036097">
    <property type="entry name" value="HisK_dim/P_sf"/>
</dbReference>
<sequence>MSAAPDPAPPADAAPSGRGETLLEAAAAHVPDRPDLLIRLAREARAAAEAEGDERTAAQAEGYEGFGLYLTSDHEAALDHLTRALAALEPLGDLAGRSLVLGALASVHVSLGHYDEAAAIALENLRTARALGDREREAWVLTIMGNTYVELGQPAEATERGEAALRLFADLGNAGGQARAHTVLGGALRDLGRYDEAKAHLEAALRLATEEGATLTEARALDDLGWLAQSRGDPAGSLDFHRRALALREAIGNRQAQATSLIHLGRAYTALGQADEAVGVLEQALAIAAETGAEPRAAQAHEALADAYERSGRPAQALRHLRAYSRLREALLSAQARSRIQTLEVRAEAERAHQDAEIARLRTEELGAANAELERTLVDLRAAQRGLVQAEKLASLGRLSAGLAHEIQNPLNFVANFAELNAELASELRARVDAGDLDGLGDDLDTVADNAARVRDHARRADGIVRSLMGHVRDVGGKRRPADLHELLEQAVSSVFRDAEAAPSGGAVRVERHYADGLGPVEVAPGSLQRVFVNLLDNARYALAHRPAPPDGEAEPPTVTISTERYPGGVEIRVADNGVGIPLAHCARVFEPFFTTKPTGQGTGLGLSLAYDIVTGGHGGTLGVVSREGEGATFTVTLPTGEGEGCRE</sequence>
<dbReference type="Pfam" id="PF13424">
    <property type="entry name" value="TPR_12"/>
    <property type="match status" value="3"/>
</dbReference>
<accession>A0ABU3BV51</accession>
<comment type="catalytic activity">
    <reaction evidence="1">
        <text>ATP + protein L-histidine = ADP + protein N-phospho-L-histidine.</text>
        <dbReference type="EC" id="2.7.13.3"/>
    </reaction>
</comment>
<evidence type="ECO:0000313" key="6">
    <source>
        <dbReference type="EMBL" id="MDT0633157.1"/>
    </source>
</evidence>
<dbReference type="SUPFAM" id="SSF55874">
    <property type="entry name" value="ATPase domain of HSP90 chaperone/DNA topoisomerase II/histidine kinase"/>
    <property type="match status" value="1"/>
</dbReference>
<evidence type="ECO:0000256" key="4">
    <source>
        <dbReference type="SAM" id="MobiDB-lite"/>
    </source>
</evidence>
<dbReference type="PRINTS" id="PR00344">
    <property type="entry name" value="BCTRLSENSOR"/>
</dbReference>
<evidence type="ECO:0000256" key="3">
    <source>
        <dbReference type="PROSITE-ProRule" id="PRU00339"/>
    </source>
</evidence>
<dbReference type="PROSITE" id="PS50005">
    <property type="entry name" value="TPR"/>
    <property type="match status" value="2"/>
</dbReference>
<dbReference type="InterPro" id="IPR036890">
    <property type="entry name" value="HATPase_C_sf"/>
</dbReference>
<keyword evidence="3" id="KW-0802">TPR repeat</keyword>
<dbReference type="SUPFAM" id="SSF48452">
    <property type="entry name" value="TPR-like"/>
    <property type="match status" value="2"/>
</dbReference>
<dbReference type="Pfam" id="PF02518">
    <property type="entry name" value="HATPase_c"/>
    <property type="match status" value="1"/>
</dbReference>
<dbReference type="SMART" id="SM00028">
    <property type="entry name" value="TPR"/>
    <property type="match status" value="7"/>
</dbReference>
<dbReference type="PROSITE" id="PS50109">
    <property type="entry name" value="HIS_KIN"/>
    <property type="match status" value="1"/>
</dbReference>
<feature type="repeat" description="TPR" evidence="3">
    <location>
        <begin position="178"/>
        <end position="211"/>
    </location>
</feature>
<dbReference type="Gene3D" id="3.30.565.10">
    <property type="entry name" value="Histidine kinase-like ATPase, C-terminal domain"/>
    <property type="match status" value="1"/>
</dbReference>
<dbReference type="PANTHER" id="PTHR43065:SF42">
    <property type="entry name" value="TWO-COMPONENT SENSOR PPRA"/>
    <property type="match status" value="1"/>
</dbReference>
<feature type="domain" description="Histidine kinase" evidence="5">
    <location>
        <begin position="402"/>
        <end position="642"/>
    </location>
</feature>
<evidence type="ECO:0000259" key="5">
    <source>
        <dbReference type="PROSITE" id="PS50109"/>
    </source>
</evidence>
<dbReference type="RefSeq" id="WP_311665777.1">
    <property type="nucleotide sequence ID" value="NZ_JAVRHT010000056.1"/>
</dbReference>
<dbReference type="Gene3D" id="1.10.287.130">
    <property type="match status" value="1"/>
</dbReference>
<dbReference type="InterPro" id="IPR003594">
    <property type="entry name" value="HATPase_dom"/>
</dbReference>
<gene>
    <name evidence="6" type="ORF">RM540_15485</name>
</gene>
<comment type="caution">
    <text evidence="6">The sequence shown here is derived from an EMBL/GenBank/DDBJ whole genome shotgun (WGS) entry which is preliminary data.</text>
</comment>
<dbReference type="SMART" id="SM00387">
    <property type="entry name" value="HATPase_c"/>
    <property type="match status" value="1"/>
</dbReference>
<evidence type="ECO:0000313" key="7">
    <source>
        <dbReference type="Proteomes" id="UP001267426"/>
    </source>
</evidence>
<reference evidence="6 7" key="1">
    <citation type="submission" date="2023-09" db="EMBL/GenBank/DDBJ databases">
        <authorList>
            <person name="Rey-Velasco X."/>
        </authorList>
    </citation>
    <scope>NUCLEOTIDE SEQUENCE [LARGE SCALE GENOMIC DNA]</scope>
    <source>
        <strain evidence="6 7">F394</strain>
    </source>
</reference>
<evidence type="ECO:0000256" key="2">
    <source>
        <dbReference type="ARBA" id="ARBA00012438"/>
    </source>
</evidence>